<dbReference type="Gene3D" id="3.40.50.1820">
    <property type="entry name" value="alpha/beta hydrolase"/>
    <property type="match status" value="1"/>
</dbReference>
<keyword evidence="10" id="KW-1185">Reference proteome</keyword>
<keyword evidence="8" id="KW-0812">Transmembrane</keyword>
<sequence length="311" mass="33315">MPARPTRRQFMIGSAGALGVAGAVGLGGLLVGQDSPAPPPQRIPDPPRRGEPTDAVGTVEWVDSAARGRRVRLVTVMPPGAERLRLPVCVALHGLRGNAVWWNEAGNRGLLGDAWARGVPPFALVGVDGGDNYWHPYASGDDPMAMLLEELPVWLRERGLAVAPAAGDLPGEPAMVTGVSMGGAGALLYTRERMRRRRPLRAVAAISPGLFTDWRVASKRPFTGQADWEANDPMRFFPEITPVPAGVWCGDRDPFVDATRRYIALARPEVGAVSPGRHDGLYYAKVMPDVAGFLGRHSRDEPMGSGARRAG</sequence>
<keyword evidence="8" id="KW-1133">Transmembrane helix</keyword>
<evidence type="ECO:0000256" key="4">
    <source>
        <dbReference type="ARBA" id="ARBA00013244"/>
    </source>
</evidence>
<feature type="region of interest" description="Disordered" evidence="7">
    <location>
        <begin position="30"/>
        <end position="54"/>
    </location>
</feature>
<reference evidence="9 10" key="1">
    <citation type="submission" date="2019-03" db="EMBL/GenBank/DDBJ databases">
        <title>Genomic Encyclopedia of Type Strains, Phase IV (KMG-IV): sequencing the most valuable type-strain genomes for metagenomic binning, comparative biology and taxonomic classification.</title>
        <authorList>
            <person name="Goeker M."/>
        </authorList>
    </citation>
    <scope>NUCLEOTIDE SEQUENCE [LARGE SCALE GENOMIC DNA]</scope>
    <source>
        <strain evidence="9 10">DSM 45775</strain>
    </source>
</reference>
<comment type="similarity">
    <text evidence="2">Belongs to the mycobacterial A85 antigen family.</text>
</comment>
<evidence type="ECO:0000256" key="6">
    <source>
        <dbReference type="ARBA" id="ARBA00048109"/>
    </source>
</evidence>
<proteinExistence type="inferred from homology"/>
<dbReference type="SUPFAM" id="SSF53474">
    <property type="entry name" value="alpha/beta-Hydrolases"/>
    <property type="match status" value="1"/>
</dbReference>
<dbReference type="EMBL" id="SNYO01000006">
    <property type="protein sequence ID" value="TDQ54074.1"/>
    <property type="molecule type" value="Genomic_DNA"/>
</dbReference>
<name>A0A4R6V1T2_9PSEU</name>
<gene>
    <name evidence="9" type="ORF">EV188_106221</name>
</gene>
<evidence type="ECO:0000256" key="8">
    <source>
        <dbReference type="SAM" id="Phobius"/>
    </source>
</evidence>
<dbReference type="InterPro" id="IPR029058">
    <property type="entry name" value="AB_hydrolase_fold"/>
</dbReference>
<evidence type="ECO:0000256" key="5">
    <source>
        <dbReference type="ARBA" id="ARBA00032572"/>
    </source>
</evidence>
<comment type="catalytic activity">
    <reaction evidence="1">
        <text>2 alpha,alpha'-trehalose 6-mycolate = alpha,alpha'-trehalose 6,6'-bismycolate + alpha,alpha-trehalose</text>
        <dbReference type="Rhea" id="RHEA:23472"/>
        <dbReference type="ChEBI" id="CHEBI:16551"/>
        <dbReference type="ChEBI" id="CHEBI:18195"/>
        <dbReference type="ChEBI" id="CHEBI:18234"/>
        <dbReference type="EC" id="2.3.1.122"/>
    </reaction>
</comment>
<dbReference type="Proteomes" id="UP000295705">
    <property type="component" value="Unassembled WGS sequence"/>
</dbReference>
<dbReference type="EC" id="2.3.1.122" evidence="3"/>
<evidence type="ECO:0000256" key="1">
    <source>
        <dbReference type="ARBA" id="ARBA00000697"/>
    </source>
</evidence>
<dbReference type="GO" id="GO:0004144">
    <property type="term" value="F:diacylglycerol O-acyltransferase activity"/>
    <property type="evidence" value="ECO:0007669"/>
    <property type="project" value="UniProtKB-EC"/>
</dbReference>
<keyword evidence="8" id="KW-0472">Membrane</keyword>
<evidence type="ECO:0000256" key="7">
    <source>
        <dbReference type="SAM" id="MobiDB-lite"/>
    </source>
</evidence>
<evidence type="ECO:0000313" key="10">
    <source>
        <dbReference type="Proteomes" id="UP000295705"/>
    </source>
</evidence>
<dbReference type="InterPro" id="IPR000801">
    <property type="entry name" value="Esterase-like"/>
</dbReference>
<dbReference type="PROSITE" id="PS51318">
    <property type="entry name" value="TAT"/>
    <property type="match status" value="1"/>
</dbReference>
<dbReference type="EC" id="2.3.1.20" evidence="4"/>
<dbReference type="InterPro" id="IPR006311">
    <property type="entry name" value="TAT_signal"/>
</dbReference>
<dbReference type="AlphaFoldDB" id="A0A4R6V1T2"/>
<comment type="caution">
    <text evidence="9">The sequence shown here is derived from an EMBL/GenBank/DDBJ whole genome shotgun (WGS) entry which is preliminary data.</text>
</comment>
<dbReference type="OrthoDB" id="3210113at2"/>
<accession>A0A4R6V1T2</accession>
<evidence type="ECO:0000313" key="9">
    <source>
        <dbReference type="EMBL" id="TDQ54074.1"/>
    </source>
</evidence>
<evidence type="ECO:0000256" key="3">
    <source>
        <dbReference type="ARBA" id="ARBA00012820"/>
    </source>
</evidence>
<protein>
    <recommendedName>
        <fullName evidence="5">Acyl-CoA:diacylglycerol acyltransferase</fullName>
        <ecNumber evidence="3">2.3.1.122</ecNumber>
        <ecNumber evidence="4">2.3.1.20</ecNumber>
    </recommendedName>
</protein>
<feature type="transmembrane region" description="Helical" evidence="8">
    <location>
        <begin position="12"/>
        <end position="32"/>
    </location>
</feature>
<dbReference type="Pfam" id="PF00756">
    <property type="entry name" value="Esterase"/>
    <property type="match status" value="1"/>
</dbReference>
<dbReference type="GO" id="GO:0050348">
    <property type="term" value="F:trehalose O-mycolyltransferase activity"/>
    <property type="evidence" value="ECO:0007669"/>
    <property type="project" value="UniProtKB-EC"/>
</dbReference>
<dbReference type="RefSeq" id="WP_133828290.1">
    <property type="nucleotide sequence ID" value="NZ_BAABHR010000066.1"/>
</dbReference>
<evidence type="ECO:0000256" key="2">
    <source>
        <dbReference type="ARBA" id="ARBA00005874"/>
    </source>
</evidence>
<organism evidence="9 10">
    <name type="scientific">Actinomycetospora succinea</name>
    <dbReference type="NCBI Taxonomy" id="663603"/>
    <lineage>
        <taxon>Bacteria</taxon>
        <taxon>Bacillati</taxon>
        <taxon>Actinomycetota</taxon>
        <taxon>Actinomycetes</taxon>
        <taxon>Pseudonocardiales</taxon>
        <taxon>Pseudonocardiaceae</taxon>
        <taxon>Actinomycetospora</taxon>
    </lineage>
</organism>
<comment type="catalytic activity">
    <reaction evidence="6">
        <text>an acyl-CoA + a 1,2-diacyl-sn-glycerol = a triacyl-sn-glycerol + CoA</text>
        <dbReference type="Rhea" id="RHEA:10868"/>
        <dbReference type="ChEBI" id="CHEBI:17815"/>
        <dbReference type="ChEBI" id="CHEBI:57287"/>
        <dbReference type="ChEBI" id="CHEBI:58342"/>
        <dbReference type="ChEBI" id="CHEBI:64615"/>
        <dbReference type="EC" id="2.3.1.20"/>
    </reaction>
</comment>